<name>A0A6M3K7T7_9ZZZZ</name>
<gene>
    <name evidence="1" type="ORF">MM415A01210_0013</name>
</gene>
<evidence type="ECO:0000313" key="1">
    <source>
        <dbReference type="EMBL" id="QJA77804.1"/>
    </source>
</evidence>
<dbReference type="Pfam" id="PF16510">
    <property type="entry name" value="P22_portal"/>
    <property type="match status" value="1"/>
</dbReference>
<sequence length="660" mass="74418">MSKHEDILTLAVTRYKAAIESDQTEREAYDDDIRFAINDEGCQWPAAIRASREGDNPPRPCLVFNKIPEKIDQVEGEFKQLKPSIKVRGVDSKADPKIAEILQGIINHIEYNSNARSAYNTAHTSTLYGGRGAWRIDIEEDDDDPFVRNIVINRIPNVLTVCWDPGAKKTDKSDAEYVFVSESISEKEFKAEYPGVEAMDWDSDDKLMEGWRTDKTIRRAEYWWKEKVEKTFYRVERVVDGVPIEMTVKEQGEGDLLIEEKKVKRPGVKWCNMIYNKVLEGPHDWPSKYIPIVIETGKEVNIAGQSKTRGMPRFAKDAQRMYDYFASASAESVALVPKVPYLVTPKMIGNHQSQWDQAATKNFMYLLYDADPLAPTLYPKREMPPQLSTAIAAELGRMEHDIMSAMNIYRESLGDESQAKSGTAINARQRQGNTGSYSYTDSFHVALTYSSKILIDLAPYVYDTERITRIRGEDDVERDVAINAREGAPILQGANQDFMVKSGNGYINDLSVGKYDVVATIGPSHATQRMETFDLIARLINSVPQFGLALGDILFKNMDVSGAEEAVKRLARMVPPEIMSDNPPEKPPDPKIMLEMKKIELKLQDQNRKDFETQMKAITELMKAEAAERGQQAQEMAAVMGLIKERLPPIGPQPGQGAQP</sequence>
<dbReference type="AlphaFoldDB" id="A0A6M3K7T7"/>
<organism evidence="1">
    <name type="scientific">viral metagenome</name>
    <dbReference type="NCBI Taxonomy" id="1070528"/>
    <lineage>
        <taxon>unclassified sequences</taxon>
        <taxon>metagenomes</taxon>
        <taxon>organismal metagenomes</taxon>
    </lineage>
</organism>
<accession>A0A6M3K7T7</accession>
<protein>
    <submittedName>
        <fullName evidence="1">Putative P22-like portal protein</fullName>
    </submittedName>
</protein>
<dbReference type="EMBL" id="MT142303">
    <property type="protein sequence ID" value="QJA77804.1"/>
    <property type="molecule type" value="Genomic_DNA"/>
</dbReference>
<dbReference type="InterPro" id="IPR032427">
    <property type="entry name" value="P22_portal"/>
</dbReference>
<reference evidence="1" key="1">
    <citation type="submission" date="2020-03" db="EMBL/GenBank/DDBJ databases">
        <title>The deep terrestrial virosphere.</title>
        <authorList>
            <person name="Holmfeldt K."/>
            <person name="Nilsson E."/>
            <person name="Simone D."/>
            <person name="Lopez-Fernandez M."/>
            <person name="Wu X."/>
            <person name="de Brujin I."/>
            <person name="Lundin D."/>
            <person name="Andersson A."/>
            <person name="Bertilsson S."/>
            <person name="Dopson M."/>
        </authorList>
    </citation>
    <scope>NUCLEOTIDE SEQUENCE</scope>
    <source>
        <strain evidence="1">MM415A01210</strain>
    </source>
</reference>
<proteinExistence type="predicted"/>